<keyword evidence="4" id="KW-0444">Lipid biosynthesis</keyword>
<evidence type="ECO:0000256" key="11">
    <source>
        <dbReference type="ARBA" id="ARBA00023317"/>
    </source>
</evidence>
<dbReference type="PANTHER" id="PTHR10067:SF6">
    <property type="entry name" value="PHOSPHATIDYLSERINE DECARBOXYLASE PROENZYME, MITOCHONDRIAL"/>
    <property type="match status" value="1"/>
</dbReference>
<keyword evidence="10" id="KW-1208">Phospholipid metabolism</keyword>
<keyword evidence="6" id="KW-0443">Lipid metabolism</keyword>
<dbReference type="GO" id="GO:0004609">
    <property type="term" value="F:phosphatidylserine decarboxylase activity"/>
    <property type="evidence" value="ECO:0007669"/>
    <property type="project" value="UniProtKB-EC"/>
</dbReference>
<keyword evidence="11" id="KW-0670">Pyruvate</keyword>
<evidence type="ECO:0000256" key="12">
    <source>
        <dbReference type="ARBA" id="ARBA00024326"/>
    </source>
</evidence>
<comment type="pathway">
    <text evidence="2">Lipid metabolism.</text>
</comment>
<evidence type="ECO:0000256" key="6">
    <source>
        <dbReference type="ARBA" id="ARBA00023098"/>
    </source>
</evidence>
<comment type="pathway">
    <text evidence="12">Phospholipid metabolism; phosphatidylethanolamine biosynthesis.</text>
</comment>
<evidence type="ECO:0000256" key="2">
    <source>
        <dbReference type="ARBA" id="ARBA00005189"/>
    </source>
</evidence>
<dbReference type="PANTHER" id="PTHR10067">
    <property type="entry name" value="PHOSPHATIDYLSERINE DECARBOXYLASE"/>
    <property type="match status" value="1"/>
</dbReference>
<comment type="cofactor">
    <cofactor evidence="1">
        <name>pyruvate</name>
        <dbReference type="ChEBI" id="CHEBI:15361"/>
    </cofactor>
</comment>
<evidence type="ECO:0000256" key="4">
    <source>
        <dbReference type="ARBA" id="ARBA00022516"/>
    </source>
</evidence>
<evidence type="ECO:0000313" key="13">
    <source>
        <dbReference type="EMBL" id="MFC4356072.1"/>
    </source>
</evidence>
<evidence type="ECO:0000256" key="9">
    <source>
        <dbReference type="ARBA" id="ARBA00023239"/>
    </source>
</evidence>
<evidence type="ECO:0000256" key="3">
    <source>
        <dbReference type="ARBA" id="ARBA00012243"/>
    </source>
</evidence>
<name>A0ABV8UXP0_9BACL</name>
<keyword evidence="7" id="KW-0865">Zymogen</keyword>
<keyword evidence="8" id="KW-0594">Phospholipid biosynthesis</keyword>
<dbReference type="NCBIfam" id="NF002853">
    <property type="entry name" value="PRK03140.1"/>
    <property type="match status" value="1"/>
</dbReference>
<evidence type="ECO:0000313" key="14">
    <source>
        <dbReference type="Proteomes" id="UP001595733"/>
    </source>
</evidence>
<dbReference type="RefSeq" id="WP_378142627.1">
    <property type="nucleotide sequence ID" value="NZ_JBHSEF010000026.1"/>
</dbReference>
<dbReference type="InterPro" id="IPR003817">
    <property type="entry name" value="PS_Dcarbxylase"/>
</dbReference>
<organism evidence="13 14">
    <name type="scientific">Chryseomicrobium palamuruense</name>
    <dbReference type="NCBI Taxonomy" id="682973"/>
    <lineage>
        <taxon>Bacteria</taxon>
        <taxon>Bacillati</taxon>
        <taxon>Bacillota</taxon>
        <taxon>Bacilli</taxon>
        <taxon>Bacillales</taxon>
        <taxon>Caryophanaceae</taxon>
        <taxon>Chryseomicrobium</taxon>
    </lineage>
</organism>
<gene>
    <name evidence="13" type="ORF">ACFO0S_13510</name>
</gene>
<dbReference type="EMBL" id="JBHSEF010000026">
    <property type="protein sequence ID" value="MFC4356072.1"/>
    <property type="molecule type" value="Genomic_DNA"/>
</dbReference>
<keyword evidence="14" id="KW-1185">Reference proteome</keyword>
<evidence type="ECO:0000256" key="10">
    <source>
        <dbReference type="ARBA" id="ARBA00023264"/>
    </source>
</evidence>
<dbReference type="EC" id="4.1.1.65" evidence="3"/>
<dbReference type="Pfam" id="PF02666">
    <property type="entry name" value="PS_Dcarbxylase"/>
    <property type="match status" value="1"/>
</dbReference>
<accession>A0ABV8UXP0</accession>
<proteinExistence type="predicted"/>
<keyword evidence="9 13" id="KW-0456">Lyase</keyword>
<reference evidence="14" key="1">
    <citation type="journal article" date="2019" name="Int. J. Syst. Evol. Microbiol.">
        <title>The Global Catalogue of Microorganisms (GCM) 10K type strain sequencing project: providing services to taxonomists for standard genome sequencing and annotation.</title>
        <authorList>
            <consortium name="The Broad Institute Genomics Platform"/>
            <consortium name="The Broad Institute Genome Sequencing Center for Infectious Disease"/>
            <person name="Wu L."/>
            <person name="Ma J."/>
        </authorList>
    </citation>
    <scope>NUCLEOTIDE SEQUENCE [LARGE SCALE GENOMIC DNA]</scope>
    <source>
        <strain evidence="14">CCUG 50353</strain>
    </source>
</reference>
<keyword evidence="5" id="KW-0210">Decarboxylase</keyword>
<dbReference type="InterPro" id="IPR033177">
    <property type="entry name" value="PSD-B"/>
</dbReference>
<protein>
    <recommendedName>
        <fullName evidence="3">phosphatidylserine decarboxylase</fullName>
        <ecNumber evidence="3">4.1.1.65</ecNumber>
    </recommendedName>
</protein>
<dbReference type="Proteomes" id="UP001595733">
    <property type="component" value="Unassembled WGS sequence"/>
</dbReference>
<evidence type="ECO:0000256" key="8">
    <source>
        <dbReference type="ARBA" id="ARBA00023209"/>
    </source>
</evidence>
<evidence type="ECO:0000256" key="1">
    <source>
        <dbReference type="ARBA" id="ARBA00001928"/>
    </source>
</evidence>
<comment type="caution">
    <text evidence="13">The sequence shown here is derived from an EMBL/GenBank/DDBJ whole genome shotgun (WGS) entry which is preliminary data.</text>
</comment>
<dbReference type="NCBIfam" id="TIGR00163">
    <property type="entry name" value="PS_decarb"/>
    <property type="match status" value="1"/>
</dbReference>
<sequence>MKKFVYQQLIELTNTKWTSGALKQFAQSRISRHLISSYKKTFQIDTNGALKNQSDYKSLHDFFIREYDRTKNVLVPATTETVISPVDAKVESMGELTPEGEFMVKGQAYSVRRLLARADHAEDFYGGEYVVLYLSPADYHRIHSPVDGVVYEHYLSGGRSYPVNQLGLLYGKKPLSDNYRVVNLVKSHGKKLAVIKVGAMFVNSIEMTVTNDTWRKGQEVGYFGFGSTVVLLFEKGAIKWRDTCQVGRKVQVGEPLCDMLY</sequence>
<evidence type="ECO:0000256" key="5">
    <source>
        <dbReference type="ARBA" id="ARBA00022793"/>
    </source>
</evidence>
<evidence type="ECO:0000256" key="7">
    <source>
        <dbReference type="ARBA" id="ARBA00023145"/>
    </source>
</evidence>